<protein>
    <recommendedName>
        <fullName evidence="4">DUF2993 domain-containing protein</fullName>
    </recommendedName>
</protein>
<evidence type="ECO:0000313" key="3">
    <source>
        <dbReference type="Proteomes" id="UP000309133"/>
    </source>
</evidence>
<sequence length="256" mass="26769">MPSTERRLHRGRRIVLGITIPIVILALLGFGAFLVGDPIARTATEKGISDGIEQQLPPEVEGTVVTEVGGGSMIRQFIAGTIDEISLDSDQLTVSGAPATVHVDLRNVPTDYQNKPTESAAGNLRFTDSAAAQLLAQQGVRGVISFGNGIVNYSDSATVLGQDLPFTVVLQPALENGVVSFTPTAASVEIGGIDIDASRLIDVVAPEGLSICVAQYLPSALQLNRVTISEHQAVVGFSAHDITFSEQTMASTGSCS</sequence>
<dbReference type="InterPro" id="IPR021373">
    <property type="entry name" value="DUF2993"/>
</dbReference>
<dbReference type="RefSeq" id="WP_136426624.1">
    <property type="nucleotide sequence ID" value="NZ_SSSM01000003.1"/>
</dbReference>
<dbReference type="Pfam" id="PF11209">
    <property type="entry name" value="LmeA"/>
    <property type="match status" value="1"/>
</dbReference>
<dbReference type="AlphaFoldDB" id="A0A4S4FMU5"/>
<name>A0A4S4FMU5_9MICO</name>
<feature type="transmembrane region" description="Helical" evidence="1">
    <location>
        <begin position="14"/>
        <end position="36"/>
    </location>
</feature>
<accession>A0A4S4FMU5</accession>
<proteinExistence type="predicted"/>
<keyword evidence="1" id="KW-1133">Transmembrane helix</keyword>
<organism evidence="2 3">
    <name type="scientific">Naasia lichenicola</name>
    <dbReference type="NCBI Taxonomy" id="2565933"/>
    <lineage>
        <taxon>Bacteria</taxon>
        <taxon>Bacillati</taxon>
        <taxon>Actinomycetota</taxon>
        <taxon>Actinomycetes</taxon>
        <taxon>Micrococcales</taxon>
        <taxon>Microbacteriaceae</taxon>
        <taxon>Naasia</taxon>
    </lineage>
</organism>
<keyword evidence="3" id="KW-1185">Reference proteome</keyword>
<dbReference type="Proteomes" id="UP000309133">
    <property type="component" value="Unassembled WGS sequence"/>
</dbReference>
<keyword evidence="1" id="KW-0812">Transmembrane</keyword>
<evidence type="ECO:0000256" key="1">
    <source>
        <dbReference type="SAM" id="Phobius"/>
    </source>
</evidence>
<reference evidence="2 3" key="1">
    <citation type="submission" date="2019-04" db="EMBL/GenBank/DDBJ databases">
        <authorList>
            <person name="Jiang L."/>
        </authorList>
    </citation>
    <scope>NUCLEOTIDE SEQUENCE [LARGE SCALE GENOMIC DNA]</scope>
    <source>
        <strain evidence="2 3">YIM 131853</strain>
    </source>
</reference>
<comment type="caution">
    <text evidence="2">The sequence shown here is derived from an EMBL/GenBank/DDBJ whole genome shotgun (WGS) entry which is preliminary data.</text>
</comment>
<dbReference type="EMBL" id="SSSM01000003">
    <property type="protein sequence ID" value="THG31504.1"/>
    <property type="molecule type" value="Genomic_DNA"/>
</dbReference>
<dbReference type="OrthoDB" id="5116168at2"/>
<evidence type="ECO:0000313" key="2">
    <source>
        <dbReference type="EMBL" id="THG31504.1"/>
    </source>
</evidence>
<evidence type="ECO:0008006" key="4">
    <source>
        <dbReference type="Google" id="ProtNLM"/>
    </source>
</evidence>
<keyword evidence="1" id="KW-0472">Membrane</keyword>
<gene>
    <name evidence="2" type="ORF">E6C64_05340</name>
</gene>